<dbReference type="EMBL" id="FO203527">
    <property type="protein sequence ID" value="CCO60929.1"/>
    <property type="molecule type" value="Genomic_DNA"/>
</dbReference>
<dbReference type="AlphaFoldDB" id="U4KH40"/>
<proteinExistence type="predicted"/>
<dbReference type="eggNOG" id="ENOG5031MNT">
    <property type="taxonomic scope" value="Bacteria"/>
</dbReference>
<organism evidence="1 2">
    <name type="scientific">Vibrio nigripulchritudo</name>
    <dbReference type="NCBI Taxonomy" id="28173"/>
    <lineage>
        <taxon>Bacteria</taxon>
        <taxon>Pseudomonadati</taxon>
        <taxon>Pseudomonadota</taxon>
        <taxon>Gammaproteobacteria</taxon>
        <taxon>Vibrionales</taxon>
        <taxon>Vibrionaceae</taxon>
        <taxon>Vibrio</taxon>
    </lineage>
</organism>
<dbReference type="STRING" id="28173.VIBNI_B1166"/>
<evidence type="ECO:0008006" key="3">
    <source>
        <dbReference type="Google" id="ProtNLM"/>
    </source>
</evidence>
<gene>
    <name evidence="1" type="ORF">VIBNI_B1166</name>
</gene>
<protein>
    <recommendedName>
        <fullName evidence="3">Outer membrane protein beta-barrel domain-containing protein</fullName>
    </recommendedName>
</protein>
<evidence type="ECO:0000313" key="2">
    <source>
        <dbReference type="Proteomes" id="UP000016895"/>
    </source>
</evidence>
<evidence type="ECO:0000313" key="1">
    <source>
        <dbReference type="EMBL" id="CCO60929.1"/>
    </source>
</evidence>
<keyword evidence="2" id="KW-1185">Reference proteome</keyword>
<dbReference type="PATRIC" id="fig|1260221.3.peg.4776"/>
<dbReference type="KEGG" id="vni:VIBNI_B1166"/>
<sequence length="203" mass="22279">MVCFLQTFLYTCITALRQSTKMDGLHMFGRKHRLALLLTALTPAAALANNFNYSSVEFRVGASPTSYGVEGNLTFTENTHFIGRLDSRFEGDYDIAAGVGFNGPATGFADIFGQMLLHNIKTSDDKFVGNQFVPELNIGARIWVLDNIEANVKVGQLVYSDTTELTYSFGGRFHSTDQLSIGANIADNGVYGSQLIMGARFMF</sequence>
<accession>U4KH40</accession>
<dbReference type="Proteomes" id="UP000016895">
    <property type="component" value="Chromosome 2"/>
</dbReference>
<name>U4KH40_9VIBR</name>
<reference evidence="1 2" key="1">
    <citation type="journal article" date="2013" name="ISME J.">
        <title>Comparative genomics of pathogenic lineages of Vibrio nigripulchritudo identifies virulence-associated traits.</title>
        <authorList>
            <person name="Goudenege D."/>
            <person name="Labreuche Y."/>
            <person name="Krin E."/>
            <person name="Ansquer D."/>
            <person name="Mangenot S."/>
            <person name="Calteau A."/>
            <person name="Medigue C."/>
            <person name="Mazel D."/>
            <person name="Polz M.F."/>
            <person name="Le Roux F."/>
        </authorList>
    </citation>
    <scope>NUCLEOTIDE SEQUENCE [LARGE SCALE GENOMIC DNA]</scope>
    <source>
        <strain evidence="2">SnF1</strain>
    </source>
</reference>